<comment type="caution">
    <text evidence="4">The sequence shown here is derived from an EMBL/GenBank/DDBJ whole genome shotgun (WGS) entry which is preliminary data.</text>
</comment>
<evidence type="ECO:0000313" key="4">
    <source>
        <dbReference type="EMBL" id="RYJ38360.1"/>
    </source>
</evidence>
<evidence type="ECO:0000313" key="5">
    <source>
        <dbReference type="Proteomes" id="UP000290433"/>
    </source>
</evidence>
<dbReference type="SUPFAM" id="SSF47090">
    <property type="entry name" value="PGBD-like"/>
    <property type="match status" value="1"/>
</dbReference>
<accession>A0A444VXP7</accession>
<evidence type="ECO:0000256" key="1">
    <source>
        <dbReference type="SAM" id="MobiDB-lite"/>
    </source>
</evidence>
<dbReference type="AlphaFoldDB" id="A0A444VXP7"/>
<gene>
    <name evidence="4" type="ORF">NU08_2683</name>
</gene>
<feature type="region of interest" description="Disordered" evidence="1">
    <location>
        <begin position="51"/>
        <end position="225"/>
    </location>
</feature>
<dbReference type="InterPro" id="IPR036366">
    <property type="entry name" value="PGBDSf"/>
</dbReference>
<organism evidence="4 5">
    <name type="scientific">Flavobacterium anhuiense</name>
    <dbReference type="NCBI Taxonomy" id="459526"/>
    <lineage>
        <taxon>Bacteria</taxon>
        <taxon>Pseudomonadati</taxon>
        <taxon>Bacteroidota</taxon>
        <taxon>Flavobacteriia</taxon>
        <taxon>Flavobacteriales</taxon>
        <taxon>Flavobacteriaceae</taxon>
        <taxon>Flavobacterium</taxon>
    </lineage>
</organism>
<name>A0A444VXP7_9FLAO</name>
<dbReference type="Pfam" id="PF01471">
    <property type="entry name" value="PG_binding_1"/>
    <property type="match status" value="1"/>
</dbReference>
<proteinExistence type="predicted"/>
<sequence>MREFEQKKIAHHSPSTFFGPKVQKKLTTGAVGDKYEVEADNVADKVVNKRKTGGLLQSRSEEAVQQKPIAETISTVQKKDLAQEQPLQKKGEKEEEKKVQKKSDKEEDKKVQKKGEKEEDKKVQKKSDKEEDKKVQKKGEKEEDKKVQKKSDKEEDKKVQKKGEKEEDKKVQKKCAECENEDKKAQKKEDKSVQAKLKESNSVDENVESNLNSSKGGGNAMDKNTKREMESGFGADFSNVNIHTDSRAVQMSEELGAQAFTHGNDVYFNKGKYNPDSKEGKHLLAHELTHTIQQTGAKQKSGTIQKSSIENHSEDLRAERPENPQFKGNPPLEKANDNQMLISAGQKGQYVSELQQGLMKAGQSLPKFGADGDFGNETRNAVIGFQTENGLNKIDGLVGPETIGALDNKLVGLKGGDNNCCGEAFQLPQNNNEFNINNSVMSSSTFCSKGDLKITSTANWVTPHNAKHYNILLTAIQGGTIHKTGRRYDVGKTETQSFAVKTKDCIFFKVEVQVINPGGSPNLKGSFNVTN</sequence>
<dbReference type="InterPro" id="IPR025295">
    <property type="entry name" value="eCIS_core_dom"/>
</dbReference>
<dbReference type="RefSeq" id="WP_129747578.1">
    <property type="nucleotide sequence ID" value="NZ_JUIV01000009.1"/>
</dbReference>
<dbReference type="InterPro" id="IPR002477">
    <property type="entry name" value="Peptidoglycan-bd-like"/>
</dbReference>
<dbReference type="PANTHER" id="PTHR15657">
    <property type="entry name" value="THYROID TRANSCRIPTION FACTOR 1-ASSOCIATED PROTEIN 26"/>
    <property type="match status" value="1"/>
</dbReference>
<evidence type="ECO:0000259" key="2">
    <source>
        <dbReference type="Pfam" id="PF01471"/>
    </source>
</evidence>
<dbReference type="PANTHER" id="PTHR15657:SF1">
    <property type="entry name" value="THYROID TRANSCRIPTION FACTOR 1-ASSOCIATED PROTEIN 26"/>
    <property type="match status" value="1"/>
</dbReference>
<feature type="region of interest" description="Disordered" evidence="1">
    <location>
        <begin position="1"/>
        <end position="22"/>
    </location>
</feature>
<feature type="domain" description="eCIS core" evidence="3">
    <location>
        <begin position="221"/>
        <end position="297"/>
    </location>
</feature>
<dbReference type="Pfam" id="PF13699">
    <property type="entry name" value="eCIS_core"/>
    <property type="match status" value="1"/>
</dbReference>
<reference evidence="4 5" key="1">
    <citation type="submission" date="2014-12" db="EMBL/GenBank/DDBJ databases">
        <title>Genome sequence of Flavobacterium anhuiense RCM74.</title>
        <authorList>
            <person name="Kim J.F."/>
            <person name="Song J.Y."/>
            <person name="Kwak M.-J."/>
            <person name="Lee S.-W."/>
        </authorList>
    </citation>
    <scope>NUCLEOTIDE SEQUENCE [LARGE SCALE GENOMIC DNA]</scope>
    <source>
        <strain evidence="4 5">RCM74</strain>
    </source>
</reference>
<evidence type="ECO:0000259" key="3">
    <source>
        <dbReference type="Pfam" id="PF13699"/>
    </source>
</evidence>
<dbReference type="OrthoDB" id="4317910at2"/>
<feature type="compositionally biased region" description="Basic and acidic residues" evidence="1">
    <location>
        <begin position="77"/>
        <end position="201"/>
    </location>
</feature>
<dbReference type="InterPro" id="IPR036365">
    <property type="entry name" value="PGBD-like_sf"/>
</dbReference>
<feature type="domain" description="Peptidoglycan binding-like" evidence="2">
    <location>
        <begin position="348"/>
        <end position="406"/>
    </location>
</feature>
<dbReference type="Proteomes" id="UP000290433">
    <property type="component" value="Unassembled WGS sequence"/>
</dbReference>
<feature type="compositionally biased region" description="Basic and acidic residues" evidence="1">
    <location>
        <begin position="313"/>
        <end position="322"/>
    </location>
</feature>
<dbReference type="Gene3D" id="1.10.101.10">
    <property type="entry name" value="PGBD-like superfamily/PGBD"/>
    <property type="match status" value="1"/>
</dbReference>
<feature type="region of interest" description="Disordered" evidence="1">
    <location>
        <begin position="313"/>
        <end position="332"/>
    </location>
</feature>
<dbReference type="EMBL" id="JUIV01000009">
    <property type="protein sequence ID" value="RYJ38360.1"/>
    <property type="molecule type" value="Genomic_DNA"/>
</dbReference>
<protein>
    <submittedName>
        <fullName evidence="4">Putative peptidoglycan-binding domain-containing protein</fullName>
    </submittedName>
</protein>